<dbReference type="RefSeq" id="WP_167636009.1">
    <property type="nucleotide sequence ID" value="NZ_JAATOP010000001.1"/>
</dbReference>
<keyword evidence="1" id="KW-0472">Membrane</keyword>
<comment type="caution">
    <text evidence="3">The sequence shown here is derived from an EMBL/GenBank/DDBJ whole genome shotgun (WGS) entry which is preliminary data.</text>
</comment>
<dbReference type="InterPro" id="IPR005135">
    <property type="entry name" value="Endo/exonuclease/phosphatase"/>
</dbReference>
<feature type="transmembrane region" description="Helical" evidence="1">
    <location>
        <begin position="12"/>
        <end position="31"/>
    </location>
</feature>
<dbReference type="Pfam" id="PF03372">
    <property type="entry name" value="Exo_endo_phos"/>
    <property type="match status" value="1"/>
</dbReference>
<dbReference type="InterPro" id="IPR036691">
    <property type="entry name" value="Endo/exonu/phosph_ase_sf"/>
</dbReference>
<keyword evidence="1" id="KW-1133">Transmembrane helix</keyword>
<evidence type="ECO:0000259" key="2">
    <source>
        <dbReference type="Pfam" id="PF03372"/>
    </source>
</evidence>
<keyword evidence="4" id="KW-1185">Reference proteome</keyword>
<dbReference type="Proteomes" id="UP000709466">
    <property type="component" value="Unassembled WGS sequence"/>
</dbReference>
<evidence type="ECO:0000313" key="3">
    <source>
        <dbReference type="EMBL" id="NIY71124.1"/>
    </source>
</evidence>
<accession>A0ABX0VW70</accession>
<feature type="transmembrane region" description="Helical" evidence="1">
    <location>
        <begin position="51"/>
        <end position="84"/>
    </location>
</feature>
<dbReference type="EMBL" id="JAATOP010000001">
    <property type="protein sequence ID" value="NIY71124.1"/>
    <property type="molecule type" value="Genomic_DNA"/>
</dbReference>
<feature type="domain" description="Endonuclease/exonuclease/phosphatase" evidence="2">
    <location>
        <begin position="106"/>
        <end position="303"/>
    </location>
</feature>
<dbReference type="Gene3D" id="3.60.10.10">
    <property type="entry name" value="Endonuclease/exonuclease/phosphatase"/>
    <property type="match status" value="1"/>
</dbReference>
<dbReference type="SUPFAM" id="SSF56219">
    <property type="entry name" value="DNase I-like"/>
    <property type="match status" value="1"/>
</dbReference>
<reference evidence="3 4" key="1">
    <citation type="submission" date="2020-03" db="EMBL/GenBank/DDBJ databases">
        <title>Bacterial isolates of synthetic phycosphere.</title>
        <authorList>
            <person name="Fu H."/>
            <person name="Moran M.A."/>
        </authorList>
    </citation>
    <scope>NUCLEOTIDE SEQUENCE [LARGE SCALE GENOMIC DNA]</scope>
    <source>
        <strain evidence="3 4">HF1</strain>
    </source>
</reference>
<evidence type="ECO:0000313" key="4">
    <source>
        <dbReference type="Proteomes" id="UP000709466"/>
    </source>
</evidence>
<name>A0ABX0VW70_9RHOB</name>
<sequence>MARQAVRDGIVGALVLTEVVVVGLGAFARLVPSEVHTNSVLRVMDSLSFHLLIVGLVLAGVIAALGAIRVALAAGLVTLTALGFLVADQRQHSLPFVDAESSVRVLWFNVLYDNVENSAAIVDAIIEANPDLVVLGEAGALVADMDRLAANYDWITDCPDDHCEVVMLGRGAAAEGQPFGILRPGRYFTAELPVGGQALNVVGAHFVKPWFDGLAGTEQWQLRNRVRKIEGPVLVVGDFNAAPWSNPVRWMMEGADLYSARVPVATWPVGAGALGVPIDQVLVGHGARLVSVEAFGDDLGSNHRGLLAEVTIP</sequence>
<evidence type="ECO:0000256" key="1">
    <source>
        <dbReference type="SAM" id="Phobius"/>
    </source>
</evidence>
<keyword evidence="1" id="KW-0812">Transmembrane</keyword>
<organism evidence="3 4">
    <name type="scientific">Marivivens donghaensis</name>
    <dbReference type="NCBI Taxonomy" id="1699413"/>
    <lineage>
        <taxon>Bacteria</taxon>
        <taxon>Pseudomonadati</taxon>
        <taxon>Pseudomonadota</taxon>
        <taxon>Alphaproteobacteria</taxon>
        <taxon>Rhodobacterales</taxon>
        <taxon>Paracoccaceae</taxon>
        <taxon>Marivivens group</taxon>
        <taxon>Marivivens</taxon>
    </lineage>
</organism>
<protein>
    <recommendedName>
        <fullName evidence="2">Endonuclease/exonuclease/phosphatase domain-containing protein</fullName>
    </recommendedName>
</protein>
<proteinExistence type="predicted"/>
<gene>
    <name evidence="3" type="ORF">HCZ30_01595</name>
</gene>